<proteinExistence type="predicted"/>
<evidence type="ECO:0000313" key="3">
    <source>
        <dbReference type="Proteomes" id="UP001190926"/>
    </source>
</evidence>
<evidence type="ECO:0000256" key="1">
    <source>
        <dbReference type="SAM" id="MobiDB-lite"/>
    </source>
</evidence>
<dbReference type="InterPro" id="IPR025322">
    <property type="entry name" value="PADRE_dom"/>
</dbReference>
<organism evidence="2 3">
    <name type="scientific">Perilla frutescens var. hirtella</name>
    <name type="common">Perilla citriodora</name>
    <name type="synonym">Perilla setoyensis</name>
    <dbReference type="NCBI Taxonomy" id="608512"/>
    <lineage>
        <taxon>Eukaryota</taxon>
        <taxon>Viridiplantae</taxon>
        <taxon>Streptophyta</taxon>
        <taxon>Embryophyta</taxon>
        <taxon>Tracheophyta</taxon>
        <taxon>Spermatophyta</taxon>
        <taxon>Magnoliopsida</taxon>
        <taxon>eudicotyledons</taxon>
        <taxon>Gunneridae</taxon>
        <taxon>Pentapetalae</taxon>
        <taxon>asterids</taxon>
        <taxon>lamiids</taxon>
        <taxon>Lamiales</taxon>
        <taxon>Lamiaceae</taxon>
        <taxon>Nepetoideae</taxon>
        <taxon>Elsholtzieae</taxon>
        <taxon>Perilla</taxon>
    </lineage>
</organism>
<sequence length="213" mass="23919">MLNKIFGNKKSNPISTVSTQATLAITPPGPGQKQSRAVKIVHAGGHAEHYYMATPASWVMQKHPSFVLARPEIFRRPWDSVVRPDEILVPGHTYFIVPRRTVKKLRRRIRKPGATGPGFSLTENASQLKDKDSSLSSSFSGILVKPGIKLKARNRHVRFFGIETTDKRQESDTISVKKSGKKSVRSANTQMHEKKHRARIDFAWEPALQSITE</sequence>
<name>A0AAD4P2G2_PERFH</name>
<dbReference type="AlphaFoldDB" id="A0AAD4P2G2"/>
<reference evidence="2 3" key="1">
    <citation type="journal article" date="2021" name="Nat. Commun.">
        <title>Incipient diploidization of the medicinal plant Perilla within 10,000 years.</title>
        <authorList>
            <person name="Zhang Y."/>
            <person name="Shen Q."/>
            <person name="Leng L."/>
            <person name="Zhang D."/>
            <person name="Chen S."/>
            <person name="Shi Y."/>
            <person name="Ning Z."/>
            <person name="Chen S."/>
        </authorList>
    </citation>
    <scope>NUCLEOTIDE SEQUENCE [LARGE SCALE GENOMIC DNA]</scope>
    <source>
        <strain evidence="3">cv. PC099</strain>
    </source>
</reference>
<feature type="region of interest" description="Disordered" evidence="1">
    <location>
        <begin position="171"/>
        <end position="195"/>
    </location>
</feature>
<protein>
    <submittedName>
        <fullName evidence="2">Uncharacterized protein</fullName>
    </submittedName>
</protein>
<gene>
    <name evidence="2" type="ORF">C2S53_011710</name>
</gene>
<dbReference type="Proteomes" id="UP001190926">
    <property type="component" value="Unassembled WGS sequence"/>
</dbReference>
<comment type="caution">
    <text evidence="2">The sequence shown here is derived from an EMBL/GenBank/DDBJ whole genome shotgun (WGS) entry which is preliminary data.</text>
</comment>
<dbReference type="EMBL" id="SDAM02000476">
    <property type="protein sequence ID" value="KAH6824199.1"/>
    <property type="molecule type" value="Genomic_DNA"/>
</dbReference>
<accession>A0AAD4P2G2</accession>
<keyword evidence="3" id="KW-1185">Reference proteome</keyword>
<evidence type="ECO:0000313" key="2">
    <source>
        <dbReference type="EMBL" id="KAH6824199.1"/>
    </source>
</evidence>
<dbReference type="Pfam" id="PF14009">
    <property type="entry name" value="PADRE"/>
    <property type="match status" value="1"/>
</dbReference>
<dbReference type="PANTHER" id="PTHR33052">
    <property type="entry name" value="DUF4228 DOMAIN PROTEIN-RELATED"/>
    <property type="match status" value="1"/>
</dbReference>